<dbReference type="Pfam" id="PF09933">
    <property type="entry name" value="DUF2165"/>
    <property type="match status" value="1"/>
</dbReference>
<gene>
    <name evidence="2" type="ORF">PS659_04482</name>
</gene>
<evidence type="ECO:0000256" key="1">
    <source>
        <dbReference type="SAM" id="Phobius"/>
    </source>
</evidence>
<sequence length="169" mass="19741">MFDITTIIMIRRSKIIVVLLAALFGLTTLANNFTDYAAYAEYIGRIINMSATEGNESRRYRAITSTLFHHRFYWAIITIETIFTLSFLIGTYQLFRTVNAPHNEFHEAKKFAIVGFTMAIFVYQTFYVIILNEWFDLEYSAQRSAFDWARNNIEYMFLGLVYLVGVKDS</sequence>
<dbReference type="Proteomes" id="UP000326729">
    <property type="component" value="Unassembled WGS sequence"/>
</dbReference>
<dbReference type="EMBL" id="CABVGY010000029">
    <property type="protein sequence ID" value="VVN23127.1"/>
    <property type="molecule type" value="Genomic_DNA"/>
</dbReference>
<organism evidence="2 3">
    <name type="scientific">Pseudomonas fluorescens</name>
    <dbReference type="NCBI Taxonomy" id="294"/>
    <lineage>
        <taxon>Bacteria</taxon>
        <taxon>Pseudomonadati</taxon>
        <taxon>Pseudomonadota</taxon>
        <taxon>Gammaproteobacteria</taxon>
        <taxon>Pseudomonadales</taxon>
        <taxon>Pseudomonadaceae</taxon>
        <taxon>Pseudomonas</taxon>
    </lineage>
</organism>
<reference evidence="2 3" key="1">
    <citation type="submission" date="2019-09" db="EMBL/GenBank/DDBJ databases">
        <authorList>
            <person name="Chandra G."/>
            <person name="Truman W A."/>
        </authorList>
    </citation>
    <scope>NUCLEOTIDE SEQUENCE [LARGE SCALE GENOMIC DNA]</scope>
    <source>
        <strain evidence="2">PS659</strain>
    </source>
</reference>
<dbReference type="RefSeq" id="WP_150718079.1">
    <property type="nucleotide sequence ID" value="NZ_CABVGY010000029.1"/>
</dbReference>
<proteinExistence type="predicted"/>
<feature type="transmembrane region" description="Helical" evidence="1">
    <location>
        <begin position="111"/>
        <end position="130"/>
    </location>
</feature>
<protein>
    <recommendedName>
        <fullName evidence="4">DUF2165 domain-containing protein</fullName>
    </recommendedName>
</protein>
<evidence type="ECO:0000313" key="2">
    <source>
        <dbReference type="EMBL" id="VVN23127.1"/>
    </source>
</evidence>
<keyword evidence="1" id="KW-1133">Transmembrane helix</keyword>
<dbReference type="InterPro" id="IPR018681">
    <property type="entry name" value="DUF2165_transmembrane"/>
</dbReference>
<keyword evidence="1" id="KW-0472">Membrane</keyword>
<name>A0A5E6W3L0_PSEFL</name>
<keyword evidence="1" id="KW-0812">Transmembrane</keyword>
<dbReference type="OrthoDB" id="7618855at2"/>
<evidence type="ECO:0008006" key="4">
    <source>
        <dbReference type="Google" id="ProtNLM"/>
    </source>
</evidence>
<accession>A0A5E6W3L0</accession>
<evidence type="ECO:0000313" key="3">
    <source>
        <dbReference type="Proteomes" id="UP000326729"/>
    </source>
</evidence>
<feature type="transmembrane region" description="Helical" evidence="1">
    <location>
        <begin position="72"/>
        <end position="90"/>
    </location>
</feature>
<dbReference type="AlphaFoldDB" id="A0A5E6W3L0"/>